<dbReference type="EMBL" id="MU794955">
    <property type="protein sequence ID" value="KAJ3815118.1"/>
    <property type="molecule type" value="Genomic_DNA"/>
</dbReference>
<proteinExistence type="predicted"/>
<evidence type="ECO:0000313" key="2">
    <source>
        <dbReference type="Proteomes" id="UP001163835"/>
    </source>
</evidence>
<evidence type="ECO:0000313" key="1">
    <source>
        <dbReference type="EMBL" id="KAJ3815118.1"/>
    </source>
</evidence>
<feature type="non-terminal residue" evidence="1">
    <location>
        <position position="78"/>
    </location>
</feature>
<dbReference type="Proteomes" id="UP001163835">
    <property type="component" value="Unassembled WGS sequence"/>
</dbReference>
<organism evidence="1 2">
    <name type="scientific">Lentinula aff. lateritia</name>
    <dbReference type="NCBI Taxonomy" id="2804960"/>
    <lineage>
        <taxon>Eukaryota</taxon>
        <taxon>Fungi</taxon>
        <taxon>Dikarya</taxon>
        <taxon>Basidiomycota</taxon>
        <taxon>Agaricomycotina</taxon>
        <taxon>Agaricomycetes</taxon>
        <taxon>Agaricomycetidae</taxon>
        <taxon>Agaricales</taxon>
        <taxon>Marasmiineae</taxon>
        <taxon>Omphalotaceae</taxon>
        <taxon>Lentinula</taxon>
    </lineage>
</organism>
<name>A0ACC1UE78_9AGAR</name>
<comment type="caution">
    <text evidence="1">The sequence shown here is derived from an EMBL/GenBank/DDBJ whole genome shotgun (WGS) entry which is preliminary data.</text>
</comment>
<protein>
    <submittedName>
        <fullName evidence="1">Uncharacterized protein</fullName>
    </submittedName>
</protein>
<reference evidence="1" key="1">
    <citation type="submission" date="2022-09" db="EMBL/GenBank/DDBJ databases">
        <title>A Global Phylogenomic Analysis of the Shiitake Genus Lentinula.</title>
        <authorList>
            <consortium name="DOE Joint Genome Institute"/>
            <person name="Sierra-Patev S."/>
            <person name="Min B."/>
            <person name="Naranjo-Ortiz M."/>
            <person name="Looney B."/>
            <person name="Konkel Z."/>
            <person name="Slot J.C."/>
            <person name="Sakamoto Y."/>
            <person name="Steenwyk J.L."/>
            <person name="Rokas A."/>
            <person name="Carro J."/>
            <person name="Camarero S."/>
            <person name="Ferreira P."/>
            <person name="Molpeceres G."/>
            <person name="Ruiz-Duenas F.J."/>
            <person name="Serrano A."/>
            <person name="Henrissat B."/>
            <person name="Drula E."/>
            <person name="Hughes K.W."/>
            <person name="Mata J.L."/>
            <person name="Ishikawa N.K."/>
            <person name="Vargas-Isla R."/>
            <person name="Ushijima S."/>
            <person name="Smith C.A."/>
            <person name="Ahrendt S."/>
            <person name="Andreopoulos W."/>
            <person name="He G."/>
            <person name="Labutti K."/>
            <person name="Lipzen A."/>
            <person name="Ng V."/>
            <person name="Riley R."/>
            <person name="Sandor L."/>
            <person name="Barry K."/>
            <person name="Martinez A.T."/>
            <person name="Xiao Y."/>
            <person name="Gibbons J.G."/>
            <person name="Terashima K."/>
            <person name="Grigoriev I.V."/>
            <person name="Hibbett D.S."/>
        </authorList>
    </citation>
    <scope>NUCLEOTIDE SEQUENCE</scope>
    <source>
        <strain evidence="1">TMI1499</strain>
    </source>
</reference>
<keyword evidence="2" id="KW-1185">Reference proteome</keyword>
<sequence>QSKEEAIRSAMQAIESSNGELSVHKAAKAYEIHPATLQRRVHGGKSRSEAHAHQQNLSPAQEDLLVEWIKVQGQHGVP</sequence>
<feature type="non-terminal residue" evidence="1">
    <location>
        <position position="1"/>
    </location>
</feature>
<accession>A0ACC1UE78</accession>
<gene>
    <name evidence="1" type="ORF">F5876DRAFT_5614</name>
</gene>